<evidence type="ECO:0000313" key="1">
    <source>
        <dbReference type="EMBL" id="JAD98768.1"/>
    </source>
</evidence>
<dbReference type="EMBL" id="GBRH01199127">
    <property type="protein sequence ID" value="JAD98768.1"/>
    <property type="molecule type" value="Transcribed_RNA"/>
</dbReference>
<protein>
    <submittedName>
        <fullName evidence="1">Uncharacterized protein</fullName>
    </submittedName>
</protein>
<dbReference type="AlphaFoldDB" id="A0A0A9EID0"/>
<proteinExistence type="predicted"/>
<reference evidence="1" key="2">
    <citation type="journal article" date="2015" name="Data Brief">
        <title>Shoot transcriptome of the giant reed, Arundo donax.</title>
        <authorList>
            <person name="Barrero R.A."/>
            <person name="Guerrero F.D."/>
            <person name="Moolhuijzen P."/>
            <person name="Goolsby J.A."/>
            <person name="Tidwell J."/>
            <person name="Bellgard S.E."/>
            <person name="Bellgard M.I."/>
        </authorList>
    </citation>
    <scope>NUCLEOTIDE SEQUENCE</scope>
    <source>
        <tissue evidence="1">Shoot tissue taken approximately 20 cm above the soil surface</tissue>
    </source>
</reference>
<organism evidence="1">
    <name type="scientific">Arundo donax</name>
    <name type="common">Giant reed</name>
    <name type="synonym">Donax arundinaceus</name>
    <dbReference type="NCBI Taxonomy" id="35708"/>
    <lineage>
        <taxon>Eukaryota</taxon>
        <taxon>Viridiplantae</taxon>
        <taxon>Streptophyta</taxon>
        <taxon>Embryophyta</taxon>
        <taxon>Tracheophyta</taxon>
        <taxon>Spermatophyta</taxon>
        <taxon>Magnoliopsida</taxon>
        <taxon>Liliopsida</taxon>
        <taxon>Poales</taxon>
        <taxon>Poaceae</taxon>
        <taxon>PACMAD clade</taxon>
        <taxon>Arundinoideae</taxon>
        <taxon>Arundineae</taxon>
        <taxon>Arundo</taxon>
    </lineage>
</organism>
<accession>A0A0A9EID0</accession>
<reference evidence="1" key="1">
    <citation type="submission" date="2014-09" db="EMBL/GenBank/DDBJ databases">
        <authorList>
            <person name="Magalhaes I.L.F."/>
            <person name="Oliveira U."/>
            <person name="Santos F.R."/>
            <person name="Vidigal T.H.D.A."/>
            <person name="Brescovit A.D."/>
            <person name="Santos A.J."/>
        </authorList>
    </citation>
    <scope>NUCLEOTIDE SEQUENCE</scope>
    <source>
        <tissue evidence="1">Shoot tissue taken approximately 20 cm above the soil surface</tissue>
    </source>
</reference>
<name>A0A0A9EID0_ARUDO</name>
<sequence length="40" mass="4655">MSIQSPSKWITNIDTEIPFRTKQNAFTAFQKKGGRNKKEK</sequence>